<feature type="region of interest" description="Disordered" evidence="1">
    <location>
        <begin position="50"/>
        <end position="87"/>
    </location>
</feature>
<accession>A0A0L7RI30</accession>
<organism evidence="2 3">
    <name type="scientific">Habropoda laboriosa</name>
    <dbReference type="NCBI Taxonomy" id="597456"/>
    <lineage>
        <taxon>Eukaryota</taxon>
        <taxon>Metazoa</taxon>
        <taxon>Ecdysozoa</taxon>
        <taxon>Arthropoda</taxon>
        <taxon>Hexapoda</taxon>
        <taxon>Insecta</taxon>
        <taxon>Pterygota</taxon>
        <taxon>Neoptera</taxon>
        <taxon>Endopterygota</taxon>
        <taxon>Hymenoptera</taxon>
        <taxon>Apocrita</taxon>
        <taxon>Aculeata</taxon>
        <taxon>Apoidea</taxon>
        <taxon>Anthophila</taxon>
        <taxon>Apidae</taxon>
        <taxon>Habropoda</taxon>
    </lineage>
</organism>
<name>A0A0L7RI30_9HYME</name>
<proteinExistence type="predicted"/>
<evidence type="ECO:0000256" key="1">
    <source>
        <dbReference type="SAM" id="MobiDB-lite"/>
    </source>
</evidence>
<dbReference type="AlphaFoldDB" id="A0A0L7RI30"/>
<feature type="compositionally biased region" description="Basic and acidic residues" evidence="1">
    <location>
        <begin position="333"/>
        <end position="356"/>
    </location>
</feature>
<reference evidence="2 3" key="1">
    <citation type="submission" date="2015-07" db="EMBL/GenBank/DDBJ databases">
        <title>The genome of Habropoda laboriosa.</title>
        <authorList>
            <person name="Pan H."/>
            <person name="Kapheim K."/>
        </authorList>
    </citation>
    <scope>NUCLEOTIDE SEQUENCE [LARGE SCALE GENOMIC DNA]</scope>
    <source>
        <strain evidence="2">0110345459</strain>
    </source>
</reference>
<dbReference type="Proteomes" id="UP000053825">
    <property type="component" value="Unassembled WGS sequence"/>
</dbReference>
<protein>
    <submittedName>
        <fullName evidence="2">Ribosome-binding protein 1</fullName>
    </submittedName>
</protein>
<evidence type="ECO:0000313" key="3">
    <source>
        <dbReference type="Proteomes" id="UP000053825"/>
    </source>
</evidence>
<evidence type="ECO:0000313" key="2">
    <source>
        <dbReference type="EMBL" id="KOC70479.1"/>
    </source>
</evidence>
<sequence length="486" mass="53534">MACLPLLSAQRQVPAYHVVRRSGEFPRPSGPRPRPSSVAVVCLERGRPSEWESTKPSFRTPLQHRRVRGLTPGSLSGGENGWTIRRSPLREESTGRLPGRLRKLGEDCLVLLVVWRERLDYPPVAYQEKCGWTLRSYAYRLHIAIGEYGSYTWVAPGMERTLDYPPVAFERGEYRKVTQTPEEARRGLLSTSGGMERTAGLSPVAYQETCGWTLRSYAYRLNIAIGGYESYTWVAPGMEGTVGLSAGRLPESRVQSVLLHEVTLPALPMTQKTRATKNLDPTLADIENAIGEERKKKIEEAIELLLLRVAMLFVCTKCFERQNKTEQSTAKQGRAETDKIEQKGAEKDKSEQERAKLGRAGQTSEEKGRIGQNWAELGRTGQCRAMQGNAGQCRAMQGNAGQCRAMQGNAGQCRAMQGNAGQCRAMQGNAGQCRAMQGNAGQCRAMQGNAGQCRAMQGNAGQCRAMQGNAGQCRAMQGKTGQNRAE</sequence>
<keyword evidence="3" id="KW-1185">Reference proteome</keyword>
<gene>
    <name evidence="2" type="ORF">WH47_00624</name>
</gene>
<feature type="region of interest" description="Disordered" evidence="1">
    <location>
        <begin position="325"/>
        <end position="369"/>
    </location>
</feature>
<dbReference type="EMBL" id="KQ414588">
    <property type="protein sequence ID" value="KOC70479.1"/>
    <property type="molecule type" value="Genomic_DNA"/>
</dbReference>